<dbReference type="SUPFAM" id="SSF48498">
    <property type="entry name" value="Tetracyclin repressor-like, C-terminal domain"/>
    <property type="match status" value="1"/>
</dbReference>
<reference evidence="5 6" key="1">
    <citation type="submission" date="2017-12" db="EMBL/GenBank/DDBJ databases">
        <title>Sequencing the genomes of 1000 Actinobacteria strains.</title>
        <authorList>
            <person name="Klenk H.-P."/>
        </authorList>
    </citation>
    <scope>NUCLEOTIDE SEQUENCE [LARGE SCALE GENOMIC DNA]</scope>
    <source>
        <strain evidence="5 6">DSM 44489</strain>
    </source>
</reference>
<evidence type="ECO:0000256" key="1">
    <source>
        <dbReference type="ARBA" id="ARBA00023125"/>
    </source>
</evidence>
<evidence type="ECO:0000256" key="2">
    <source>
        <dbReference type="PROSITE-ProRule" id="PRU00335"/>
    </source>
</evidence>
<keyword evidence="6" id="KW-1185">Reference proteome</keyword>
<feature type="region of interest" description="Disordered" evidence="3">
    <location>
        <begin position="1"/>
        <end position="23"/>
    </location>
</feature>
<feature type="domain" description="HTH tetR-type" evidence="4">
    <location>
        <begin position="23"/>
        <end position="83"/>
    </location>
</feature>
<accession>A0A2N3WYQ6</accession>
<evidence type="ECO:0000313" key="5">
    <source>
        <dbReference type="EMBL" id="PKV98995.1"/>
    </source>
</evidence>
<dbReference type="InterPro" id="IPR041678">
    <property type="entry name" value="TetR_C_16"/>
</dbReference>
<organism evidence="5 6">
    <name type="scientific">Nocardia fluminea</name>
    <dbReference type="NCBI Taxonomy" id="134984"/>
    <lineage>
        <taxon>Bacteria</taxon>
        <taxon>Bacillati</taxon>
        <taxon>Actinomycetota</taxon>
        <taxon>Actinomycetes</taxon>
        <taxon>Mycobacteriales</taxon>
        <taxon>Nocardiaceae</taxon>
        <taxon>Nocardia</taxon>
    </lineage>
</organism>
<sequence length="211" mass="22010">MSDGETGSGTAKSGRTGRRPGNADTKLAILDAARVRFAGAGFDKTSIRAIAADADVDPALVHHYFGNKQQLFAAAVDFPVDPDTTLSAVDAAPIDELGATIVRAVVTVWDSPAGPGVVAMVRSIFAGGDQNLARSFLLQVVLERVRVRIATADDDGRARVSLAASQMVGILTARKIIALEPLASMPIDAVVDAVGPVVQRYLTGEIDTGSW</sequence>
<evidence type="ECO:0000259" key="4">
    <source>
        <dbReference type="PROSITE" id="PS50977"/>
    </source>
</evidence>
<dbReference type="Proteomes" id="UP000233766">
    <property type="component" value="Unassembled WGS sequence"/>
</dbReference>
<dbReference type="OrthoDB" id="3210235at2"/>
<keyword evidence="1 2" id="KW-0238">DNA-binding</keyword>
<protein>
    <submittedName>
        <fullName evidence="5">TetR family transcriptional regulator</fullName>
    </submittedName>
</protein>
<dbReference type="PANTHER" id="PTHR30055:SF235">
    <property type="entry name" value="TRANSCRIPTIONAL REGULATORY PROTEIN"/>
    <property type="match status" value="1"/>
</dbReference>
<comment type="caution">
    <text evidence="5">The sequence shown here is derived from an EMBL/GenBank/DDBJ whole genome shotgun (WGS) entry which is preliminary data.</text>
</comment>
<feature type="DNA-binding region" description="H-T-H motif" evidence="2">
    <location>
        <begin position="46"/>
        <end position="65"/>
    </location>
</feature>
<dbReference type="Gene3D" id="1.10.10.60">
    <property type="entry name" value="Homeodomain-like"/>
    <property type="match status" value="1"/>
</dbReference>
<proteinExistence type="predicted"/>
<dbReference type="PRINTS" id="PR00455">
    <property type="entry name" value="HTHTETR"/>
</dbReference>
<name>A0A2N3WYQ6_9NOCA</name>
<dbReference type="Gene3D" id="1.10.357.10">
    <property type="entry name" value="Tetracycline Repressor, domain 2"/>
    <property type="match status" value="1"/>
</dbReference>
<dbReference type="PROSITE" id="PS50977">
    <property type="entry name" value="HTH_TETR_2"/>
    <property type="match status" value="1"/>
</dbReference>
<dbReference type="InterPro" id="IPR050109">
    <property type="entry name" value="HTH-type_TetR-like_transc_reg"/>
</dbReference>
<dbReference type="PANTHER" id="PTHR30055">
    <property type="entry name" value="HTH-TYPE TRANSCRIPTIONAL REGULATOR RUTR"/>
    <property type="match status" value="1"/>
</dbReference>
<dbReference type="AlphaFoldDB" id="A0A2N3WYQ6"/>
<dbReference type="InterPro" id="IPR036271">
    <property type="entry name" value="Tet_transcr_reg_TetR-rel_C_sf"/>
</dbReference>
<dbReference type="Pfam" id="PF00440">
    <property type="entry name" value="TetR_N"/>
    <property type="match status" value="1"/>
</dbReference>
<dbReference type="GO" id="GO:0000976">
    <property type="term" value="F:transcription cis-regulatory region binding"/>
    <property type="evidence" value="ECO:0007669"/>
    <property type="project" value="TreeGrafter"/>
</dbReference>
<dbReference type="InterPro" id="IPR001647">
    <property type="entry name" value="HTH_TetR"/>
</dbReference>
<gene>
    <name evidence="5" type="ORF">ATK86_1035</name>
</gene>
<dbReference type="InterPro" id="IPR009057">
    <property type="entry name" value="Homeodomain-like_sf"/>
</dbReference>
<evidence type="ECO:0000313" key="6">
    <source>
        <dbReference type="Proteomes" id="UP000233766"/>
    </source>
</evidence>
<dbReference type="GO" id="GO:0003700">
    <property type="term" value="F:DNA-binding transcription factor activity"/>
    <property type="evidence" value="ECO:0007669"/>
    <property type="project" value="TreeGrafter"/>
</dbReference>
<dbReference type="RefSeq" id="WP_101463368.1">
    <property type="nucleotide sequence ID" value="NZ_JBFBCA010000015.1"/>
</dbReference>
<dbReference type="EMBL" id="PJMW01000001">
    <property type="protein sequence ID" value="PKV98995.1"/>
    <property type="molecule type" value="Genomic_DNA"/>
</dbReference>
<dbReference type="SUPFAM" id="SSF46689">
    <property type="entry name" value="Homeodomain-like"/>
    <property type="match status" value="1"/>
</dbReference>
<dbReference type="Pfam" id="PF17920">
    <property type="entry name" value="TetR_C_16"/>
    <property type="match status" value="1"/>
</dbReference>
<evidence type="ECO:0000256" key="3">
    <source>
        <dbReference type="SAM" id="MobiDB-lite"/>
    </source>
</evidence>